<feature type="region of interest" description="Disordered" evidence="1">
    <location>
        <begin position="1"/>
        <end position="119"/>
    </location>
</feature>
<evidence type="ECO:0000313" key="2">
    <source>
        <dbReference type="EMBL" id="JAC68620.1"/>
    </source>
</evidence>
<feature type="compositionally biased region" description="Low complexity" evidence="1">
    <location>
        <begin position="67"/>
        <end position="90"/>
    </location>
</feature>
<gene>
    <name evidence="2" type="ORF">TSPGSL018_8309</name>
</gene>
<organism evidence="2">
    <name type="scientific">Tetraselmis sp. GSL018</name>
    <dbReference type="NCBI Taxonomy" id="582737"/>
    <lineage>
        <taxon>Eukaryota</taxon>
        <taxon>Viridiplantae</taxon>
        <taxon>Chlorophyta</taxon>
        <taxon>core chlorophytes</taxon>
        <taxon>Chlorodendrophyceae</taxon>
        <taxon>Chlorodendrales</taxon>
        <taxon>Chlorodendraceae</taxon>
        <taxon>Tetraselmis</taxon>
    </lineage>
</organism>
<dbReference type="AlphaFoldDB" id="A0A061RDD4"/>
<protein>
    <submittedName>
        <fullName evidence="2">Uncharacterized protein</fullName>
    </submittedName>
</protein>
<name>A0A061RDD4_9CHLO</name>
<reference evidence="2" key="1">
    <citation type="submission" date="2014-05" db="EMBL/GenBank/DDBJ databases">
        <title>The transcriptome of the halophilic microalga Tetraselmis sp. GSL018 isolated from the Great Salt Lake, Utah.</title>
        <authorList>
            <person name="Jinkerson R.E."/>
            <person name="D'Adamo S."/>
            <person name="Posewitz M.C."/>
        </authorList>
    </citation>
    <scope>NUCLEOTIDE SEQUENCE</scope>
    <source>
        <strain evidence="2">GSL018</strain>
    </source>
</reference>
<accession>A0A061RDD4</accession>
<sequence length="119" mass="12794">METALRPGGGGEGGLLAEPVPAPEGPRGARRRRREQRRELVHQHQLGLHHQHNGPQGQDPQPREQARGGAAAAGAPRAAAAWRRAAAARVTRPRERGRRRAPGGVREDASDGGRRRGLI</sequence>
<evidence type="ECO:0000256" key="1">
    <source>
        <dbReference type="SAM" id="MobiDB-lite"/>
    </source>
</evidence>
<proteinExistence type="predicted"/>
<feature type="compositionally biased region" description="Basic and acidic residues" evidence="1">
    <location>
        <begin position="105"/>
        <end position="119"/>
    </location>
</feature>
<dbReference type="EMBL" id="GBEZ01017745">
    <property type="protein sequence ID" value="JAC68620.1"/>
    <property type="molecule type" value="Transcribed_RNA"/>
</dbReference>
<feature type="non-terminal residue" evidence="2">
    <location>
        <position position="119"/>
    </location>
</feature>